<keyword evidence="3" id="KW-1185">Reference proteome</keyword>
<evidence type="ECO:0000313" key="2">
    <source>
        <dbReference type="EMBL" id="MFC6835267.1"/>
    </source>
</evidence>
<dbReference type="EMBL" id="JBHSXM010000001">
    <property type="protein sequence ID" value="MFC6835267.1"/>
    <property type="molecule type" value="Genomic_DNA"/>
</dbReference>
<proteinExistence type="predicted"/>
<feature type="domain" description="Amine oxidase" evidence="1">
    <location>
        <begin position="102"/>
        <end position="332"/>
    </location>
</feature>
<dbReference type="PANTHER" id="PTHR16128">
    <property type="entry name" value="FAD/NAD(P)-BINDING OXIDOREDUCTASE FAMILY PROTEIN"/>
    <property type="match status" value="1"/>
</dbReference>
<accession>A0ABD5U442</accession>
<dbReference type="Gene3D" id="3.90.660.10">
    <property type="match status" value="1"/>
</dbReference>
<gene>
    <name evidence="2" type="ORF">ACFQHK_01940</name>
</gene>
<dbReference type="SUPFAM" id="SSF51905">
    <property type="entry name" value="FAD/NAD(P)-binding domain"/>
    <property type="match status" value="1"/>
</dbReference>
<dbReference type="Proteomes" id="UP001596406">
    <property type="component" value="Unassembled WGS sequence"/>
</dbReference>
<sequence length="339" mass="37172">MDIAIVGAGAAGAGVAYALREADATVTVFEKSRGVGGRAATRRKHGCRYDHGANYVKANEDRVTDLVGSTLGTDGLVDVEEPVWTFDASGTIEEGRESDEHKWTYEAGITQLAKRLFAHTDATVELETRVGAIEREGEGWTLADVDGADLGTFDRLVLTPPAPQTAALLDATAWDHDLRNELREAVEAVDYRTVYSVLLHYDFELDRPWYALVNTDKEHDLGWLSREECKPGHVPAGESLLVAQMAPEWSRERYDDDPEVVKEDVADVVTALLGDERLATPDWTDRQGWRYALPEGGLEGDAHRRCAGHGLYVAGDWVVGEGRVGRALACGLDVGERLR</sequence>
<dbReference type="RefSeq" id="WP_304446974.1">
    <property type="nucleotide sequence ID" value="NZ_JARRAH010000001.1"/>
</dbReference>
<evidence type="ECO:0000313" key="3">
    <source>
        <dbReference type="Proteomes" id="UP001596406"/>
    </source>
</evidence>
<reference evidence="2 3" key="1">
    <citation type="journal article" date="2019" name="Int. J. Syst. Evol. Microbiol.">
        <title>The Global Catalogue of Microorganisms (GCM) 10K type strain sequencing project: providing services to taxonomists for standard genome sequencing and annotation.</title>
        <authorList>
            <consortium name="The Broad Institute Genomics Platform"/>
            <consortium name="The Broad Institute Genome Sequencing Center for Infectious Disease"/>
            <person name="Wu L."/>
            <person name="Ma J."/>
        </authorList>
    </citation>
    <scope>NUCLEOTIDE SEQUENCE [LARGE SCALE GENOMIC DNA]</scope>
    <source>
        <strain evidence="2 3">PSRA2</strain>
    </source>
</reference>
<dbReference type="PANTHER" id="PTHR16128:SF5">
    <property type="entry name" value="FAD_NAD(P)-BINDING OXIDOREDUCTASE FAMILY PROTEIN"/>
    <property type="match status" value="1"/>
</dbReference>
<comment type="caution">
    <text evidence="2">The sequence shown here is derived from an EMBL/GenBank/DDBJ whole genome shotgun (WGS) entry which is preliminary data.</text>
</comment>
<name>A0ABD5U442_9EURY</name>
<dbReference type="InterPro" id="IPR002937">
    <property type="entry name" value="Amino_oxidase"/>
</dbReference>
<dbReference type="Pfam" id="PF01593">
    <property type="entry name" value="Amino_oxidase"/>
    <property type="match status" value="1"/>
</dbReference>
<protein>
    <submittedName>
        <fullName evidence="2">NAD(P)/FAD-dependent oxidoreductase</fullName>
    </submittedName>
</protein>
<dbReference type="AlphaFoldDB" id="A0ABD5U442"/>
<dbReference type="Pfam" id="PF13450">
    <property type="entry name" value="NAD_binding_8"/>
    <property type="match status" value="1"/>
</dbReference>
<dbReference type="Gene3D" id="3.50.50.60">
    <property type="entry name" value="FAD/NAD(P)-binding domain"/>
    <property type="match status" value="1"/>
</dbReference>
<organism evidence="2 3">
    <name type="scientific">Halomarina ordinaria</name>
    <dbReference type="NCBI Taxonomy" id="3033939"/>
    <lineage>
        <taxon>Archaea</taxon>
        <taxon>Methanobacteriati</taxon>
        <taxon>Methanobacteriota</taxon>
        <taxon>Stenosarchaea group</taxon>
        <taxon>Halobacteria</taxon>
        <taxon>Halobacteriales</taxon>
        <taxon>Natronomonadaceae</taxon>
        <taxon>Halomarina</taxon>
    </lineage>
</organism>
<evidence type="ECO:0000259" key="1">
    <source>
        <dbReference type="Pfam" id="PF01593"/>
    </source>
</evidence>
<dbReference type="InterPro" id="IPR036188">
    <property type="entry name" value="FAD/NAD-bd_sf"/>
</dbReference>